<gene>
    <name evidence="2" type="ORF">QUF89_07300</name>
</gene>
<feature type="transmembrane region" description="Helical" evidence="1">
    <location>
        <begin position="7"/>
        <end position="23"/>
    </location>
</feature>
<accession>A0AAW7IEP8</accession>
<dbReference type="Proteomes" id="UP001234602">
    <property type="component" value="Unassembled WGS sequence"/>
</dbReference>
<keyword evidence="1" id="KW-0812">Transmembrane</keyword>
<protein>
    <submittedName>
        <fullName evidence="2">Uncharacterized protein</fullName>
    </submittedName>
</protein>
<sequence length="50" mass="5369">MNKKKVLLIGLIGFILFLIGIYISQWTVFGVAIGIGGGYIMGISSFLFAS</sequence>
<organism evidence="2 3">
    <name type="scientific">Peribacillus simplex</name>
    <dbReference type="NCBI Taxonomy" id="1478"/>
    <lineage>
        <taxon>Bacteria</taxon>
        <taxon>Bacillati</taxon>
        <taxon>Bacillota</taxon>
        <taxon>Bacilli</taxon>
        <taxon>Bacillales</taxon>
        <taxon>Bacillaceae</taxon>
        <taxon>Peribacillus</taxon>
    </lineage>
</organism>
<comment type="caution">
    <text evidence="2">The sequence shown here is derived from an EMBL/GenBank/DDBJ whole genome shotgun (WGS) entry which is preliminary data.</text>
</comment>
<dbReference type="AlphaFoldDB" id="A0AAW7IEP8"/>
<dbReference type="RefSeq" id="WP_289319630.1">
    <property type="nucleotide sequence ID" value="NZ_JAUCEY010000008.1"/>
</dbReference>
<keyword evidence="1" id="KW-0472">Membrane</keyword>
<proteinExistence type="predicted"/>
<name>A0AAW7IEP8_9BACI</name>
<dbReference type="EMBL" id="JAUCEY010000008">
    <property type="protein sequence ID" value="MDM5452004.1"/>
    <property type="molecule type" value="Genomic_DNA"/>
</dbReference>
<evidence type="ECO:0000256" key="1">
    <source>
        <dbReference type="SAM" id="Phobius"/>
    </source>
</evidence>
<keyword evidence="1" id="KW-1133">Transmembrane helix</keyword>
<evidence type="ECO:0000313" key="2">
    <source>
        <dbReference type="EMBL" id="MDM5452004.1"/>
    </source>
</evidence>
<evidence type="ECO:0000313" key="3">
    <source>
        <dbReference type="Proteomes" id="UP001234602"/>
    </source>
</evidence>
<feature type="transmembrane region" description="Helical" evidence="1">
    <location>
        <begin position="29"/>
        <end position="49"/>
    </location>
</feature>
<reference evidence="2" key="1">
    <citation type="submission" date="2023-06" db="EMBL/GenBank/DDBJ databases">
        <title>Comparative genomics of Bacillaceae isolates and their secondary metabolite potential.</title>
        <authorList>
            <person name="Song L."/>
            <person name="Nielsen L.J."/>
            <person name="Mohite O."/>
            <person name="Xu X."/>
            <person name="Weber T."/>
            <person name="Kovacs A.T."/>
        </authorList>
    </citation>
    <scope>NUCLEOTIDE SEQUENCE</scope>
    <source>
        <strain evidence="2">D8_B_37</strain>
    </source>
</reference>